<sequence length="210" mass="24095">MSQERPEPPLGADSPEELIAHVTNNPSNWLLYLRHINGYAAALKEKNDFFRLAESDHDNSLQPATEFLTSSITQKCLAYLENAFRDPDRIQNAQNKLYQLKQRNQDFSIFFSEFQCLALEGEMPEDALTPLLFQGISRELQDMLLHSPTPSRRYRDYANHLQALDNRFRQYQQQVSRNRVVTSAKTPASYAAAVVPRQPAATSPNQPKRE</sequence>
<accession>A0AAI8VQE7</accession>
<reference evidence="1" key="1">
    <citation type="submission" date="2023-10" db="EMBL/GenBank/DDBJ databases">
        <authorList>
            <person name="Hackl T."/>
        </authorList>
    </citation>
    <scope>NUCLEOTIDE SEQUENCE</scope>
</reference>
<evidence type="ECO:0000313" key="1">
    <source>
        <dbReference type="EMBL" id="CAJ2512146.1"/>
    </source>
</evidence>
<keyword evidence="2" id="KW-1185">Reference proteome</keyword>
<evidence type="ECO:0000313" key="2">
    <source>
        <dbReference type="Proteomes" id="UP001295740"/>
    </source>
</evidence>
<gene>
    <name evidence="1" type="ORF">KHLLAP_LOCUS12614</name>
</gene>
<dbReference type="EMBL" id="CAUWAG010000019">
    <property type="protein sequence ID" value="CAJ2512146.1"/>
    <property type="molecule type" value="Genomic_DNA"/>
</dbReference>
<protein>
    <submittedName>
        <fullName evidence="1">Uu.00g051610.m01.CDS01</fullName>
    </submittedName>
</protein>
<dbReference type="Proteomes" id="UP001295740">
    <property type="component" value="Unassembled WGS sequence"/>
</dbReference>
<comment type="caution">
    <text evidence="1">The sequence shown here is derived from an EMBL/GenBank/DDBJ whole genome shotgun (WGS) entry which is preliminary data.</text>
</comment>
<name>A0AAI8VQE7_9PEZI</name>
<proteinExistence type="predicted"/>
<dbReference type="AlphaFoldDB" id="A0AAI8VQE7"/>
<organism evidence="1 2">
    <name type="scientific">Anthostomella pinea</name>
    <dbReference type="NCBI Taxonomy" id="933095"/>
    <lineage>
        <taxon>Eukaryota</taxon>
        <taxon>Fungi</taxon>
        <taxon>Dikarya</taxon>
        <taxon>Ascomycota</taxon>
        <taxon>Pezizomycotina</taxon>
        <taxon>Sordariomycetes</taxon>
        <taxon>Xylariomycetidae</taxon>
        <taxon>Xylariales</taxon>
        <taxon>Xylariaceae</taxon>
        <taxon>Anthostomella</taxon>
    </lineage>
</organism>